<dbReference type="Gene3D" id="1.20.144.10">
    <property type="entry name" value="Phosphatidic acid phosphatase type 2/haloperoxidase"/>
    <property type="match status" value="1"/>
</dbReference>
<dbReference type="InterPro" id="IPR026841">
    <property type="entry name" value="Aur1/Ipt1"/>
</dbReference>
<sequence>MYSNIVSLMCREDDEETTMALLRVTALTGLSVAVGTAVTALLCVGPRQLSRATNDLGGRAREVAPYLAAALGLLAVKQLTQGYRIRLSRALDWRITGELYAIEGEFVAALQRATPDATLEPFSVAYMLGFAVLLVAGPTVYFLAGAGGRRHLKELLVAYMLNYAVGTLCYTLFIGYGPRKYLDSVDGLMYQFYPETQELTAAVASNTNVFPSLHASLSVAVAAVAWRSRRRFPRWAGISGTLAAAVVYSTMFLGIHWATDVVVGAVLGAGSATVGARIVTRVERRSTDGDPEPLDGPSADRKPKAGDD</sequence>
<proteinExistence type="predicted"/>
<evidence type="ECO:0000256" key="2">
    <source>
        <dbReference type="SAM" id="Phobius"/>
    </source>
</evidence>
<name>M0EZ51_9EURY</name>
<dbReference type="Pfam" id="PF14378">
    <property type="entry name" value="PAP2_3"/>
    <property type="match status" value="1"/>
</dbReference>
<evidence type="ECO:0000313" key="4">
    <source>
        <dbReference type="EMBL" id="ELZ51699.1"/>
    </source>
</evidence>
<protein>
    <submittedName>
        <fullName evidence="4">Phosphoesterase PA-phosphatase-like protein</fullName>
    </submittedName>
</protein>
<dbReference type="SMART" id="SM00014">
    <property type="entry name" value="acidPPc"/>
    <property type="match status" value="1"/>
</dbReference>
<feature type="transmembrane region" description="Helical" evidence="2">
    <location>
        <begin position="209"/>
        <end position="226"/>
    </location>
</feature>
<keyword evidence="5" id="KW-1185">Reference proteome</keyword>
<dbReference type="PATRIC" id="fig|1227467.4.peg.552"/>
<organism evidence="4 5">
    <name type="scientific">Halorubrum distributum JCM 9100</name>
    <dbReference type="NCBI Taxonomy" id="1227467"/>
    <lineage>
        <taxon>Archaea</taxon>
        <taxon>Methanobacteriati</taxon>
        <taxon>Methanobacteriota</taxon>
        <taxon>Stenosarchaea group</taxon>
        <taxon>Halobacteria</taxon>
        <taxon>Halobacteriales</taxon>
        <taxon>Haloferacaceae</taxon>
        <taxon>Halorubrum</taxon>
        <taxon>Halorubrum distributum group</taxon>
    </lineage>
</organism>
<dbReference type="GO" id="GO:0016020">
    <property type="term" value="C:membrane"/>
    <property type="evidence" value="ECO:0007669"/>
    <property type="project" value="UniProtKB-SubCell"/>
</dbReference>
<keyword evidence="2" id="KW-0812">Transmembrane</keyword>
<evidence type="ECO:0000256" key="1">
    <source>
        <dbReference type="SAM" id="MobiDB-lite"/>
    </source>
</evidence>
<dbReference type="InterPro" id="IPR036938">
    <property type="entry name" value="PAP2/HPO_sf"/>
</dbReference>
<feature type="region of interest" description="Disordered" evidence="1">
    <location>
        <begin position="283"/>
        <end position="308"/>
    </location>
</feature>
<feature type="transmembrane region" description="Helical" evidence="2">
    <location>
        <begin position="235"/>
        <end position="255"/>
    </location>
</feature>
<reference evidence="4 5" key="1">
    <citation type="journal article" date="2014" name="PLoS Genet.">
        <title>Phylogenetically driven sequencing of extremely halophilic archaea reveals strategies for static and dynamic osmo-response.</title>
        <authorList>
            <person name="Becker E.A."/>
            <person name="Seitzer P.M."/>
            <person name="Tritt A."/>
            <person name="Larsen D."/>
            <person name="Krusor M."/>
            <person name="Yao A.I."/>
            <person name="Wu D."/>
            <person name="Madern D."/>
            <person name="Eisen J.A."/>
            <person name="Darling A.E."/>
            <person name="Facciotti M.T."/>
        </authorList>
    </citation>
    <scope>NUCLEOTIDE SEQUENCE [LARGE SCALE GENOMIC DNA]</scope>
    <source>
        <strain evidence="4 5">JCM 9100</strain>
    </source>
</reference>
<dbReference type="AlphaFoldDB" id="M0EZ51"/>
<dbReference type="Proteomes" id="UP000011526">
    <property type="component" value="Unassembled WGS sequence"/>
</dbReference>
<dbReference type="CDD" id="cd03386">
    <property type="entry name" value="PAP2_Aur1_like"/>
    <property type="match status" value="1"/>
</dbReference>
<comment type="caution">
    <text evidence="4">The sequence shown here is derived from an EMBL/GenBank/DDBJ whole genome shotgun (WGS) entry which is preliminary data.</text>
</comment>
<feature type="transmembrane region" description="Helical" evidence="2">
    <location>
        <begin position="156"/>
        <end position="176"/>
    </location>
</feature>
<keyword evidence="2" id="KW-1133">Transmembrane helix</keyword>
<evidence type="ECO:0000313" key="5">
    <source>
        <dbReference type="Proteomes" id="UP000011526"/>
    </source>
</evidence>
<keyword evidence="2" id="KW-0472">Membrane</keyword>
<dbReference type="EMBL" id="AOJM01000030">
    <property type="protein sequence ID" value="ELZ51699.1"/>
    <property type="molecule type" value="Genomic_DNA"/>
</dbReference>
<feature type="compositionally biased region" description="Basic and acidic residues" evidence="1">
    <location>
        <begin position="298"/>
        <end position="308"/>
    </location>
</feature>
<feature type="transmembrane region" description="Helical" evidence="2">
    <location>
        <begin position="20"/>
        <end position="42"/>
    </location>
</feature>
<accession>M0EZ51</accession>
<feature type="transmembrane region" description="Helical" evidence="2">
    <location>
        <begin position="124"/>
        <end position="144"/>
    </location>
</feature>
<gene>
    <name evidence="4" type="ORF">C465_03020</name>
</gene>
<evidence type="ECO:0000259" key="3">
    <source>
        <dbReference type="SMART" id="SM00014"/>
    </source>
</evidence>
<feature type="domain" description="Phosphatidic acid phosphatase type 2/haloperoxidase" evidence="3">
    <location>
        <begin position="152"/>
        <end position="276"/>
    </location>
</feature>
<dbReference type="SUPFAM" id="SSF48317">
    <property type="entry name" value="Acid phosphatase/Vanadium-dependent haloperoxidase"/>
    <property type="match status" value="1"/>
</dbReference>
<dbReference type="InterPro" id="IPR000326">
    <property type="entry name" value="PAP2/HPO"/>
</dbReference>
<feature type="transmembrane region" description="Helical" evidence="2">
    <location>
        <begin position="261"/>
        <end position="279"/>
    </location>
</feature>